<dbReference type="SUPFAM" id="SSF53850">
    <property type="entry name" value="Periplasmic binding protein-like II"/>
    <property type="match status" value="1"/>
</dbReference>
<keyword evidence="3" id="KW-0238">DNA-binding</keyword>
<dbReference type="InterPro" id="IPR036388">
    <property type="entry name" value="WH-like_DNA-bd_sf"/>
</dbReference>
<dbReference type="PANTHER" id="PTHR30537">
    <property type="entry name" value="HTH-TYPE TRANSCRIPTIONAL REGULATOR"/>
    <property type="match status" value="1"/>
</dbReference>
<feature type="domain" description="HTH lysR-type" evidence="5">
    <location>
        <begin position="23"/>
        <end position="75"/>
    </location>
</feature>
<dbReference type="KEGG" id="bvv:BHK69_20690"/>
<gene>
    <name evidence="6" type="ORF">BHK69_20690</name>
</gene>
<evidence type="ECO:0000259" key="5">
    <source>
        <dbReference type="PROSITE" id="PS50931"/>
    </source>
</evidence>
<dbReference type="Gene3D" id="1.10.10.10">
    <property type="entry name" value="Winged helix-like DNA-binding domain superfamily/Winged helix DNA-binding domain"/>
    <property type="match status" value="1"/>
</dbReference>
<dbReference type="AlphaFoldDB" id="A0A1D7U583"/>
<evidence type="ECO:0000256" key="3">
    <source>
        <dbReference type="ARBA" id="ARBA00023125"/>
    </source>
</evidence>
<dbReference type="GO" id="GO:0006351">
    <property type="term" value="P:DNA-templated transcription"/>
    <property type="evidence" value="ECO:0007669"/>
    <property type="project" value="TreeGrafter"/>
</dbReference>
<dbReference type="Pfam" id="PF03466">
    <property type="entry name" value="LysR_substrate"/>
    <property type="match status" value="1"/>
</dbReference>
<dbReference type="CDD" id="cd08432">
    <property type="entry name" value="PBP2_GcdR_TrpI_HvrB_AmpR_like"/>
    <property type="match status" value="1"/>
</dbReference>
<dbReference type="InterPro" id="IPR000847">
    <property type="entry name" value="LysR_HTH_N"/>
</dbReference>
<evidence type="ECO:0000256" key="4">
    <source>
        <dbReference type="ARBA" id="ARBA00023163"/>
    </source>
</evidence>
<dbReference type="Pfam" id="PF00126">
    <property type="entry name" value="HTH_1"/>
    <property type="match status" value="1"/>
</dbReference>
<name>A0A1D7U583_9HYPH</name>
<dbReference type="InterPro" id="IPR036390">
    <property type="entry name" value="WH_DNA-bd_sf"/>
</dbReference>
<dbReference type="EMBL" id="CP017147">
    <property type="protein sequence ID" value="AOO82536.1"/>
    <property type="molecule type" value="Genomic_DNA"/>
</dbReference>
<reference evidence="6 7" key="1">
    <citation type="journal article" date="2015" name="Antonie Van Leeuwenhoek">
        <title>Bosea vaviloviae sp. nov., a new species of slow-growing rhizobia isolated from nodules of the relict species Vavilovia formosa (Stev.) Fed.</title>
        <authorList>
            <person name="Safronova V.I."/>
            <person name="Kuznetsova I.G."/>
            <person name="Sazanova A.L."/>
            <person name="Kimeklis A.K."/>
            <person name="Belimov A.A."/>
            <person name="Andronov E.E."/>
            <person name="Pinaev A.G."/>
            <person name="Chizhevskaya E.P."/>
            <person name="Pukhaev A.R."/>
            <person name="Popov K.P."/>
            <person name="Willems A."/>
            <person name="Tikhonovich I.A."/>
        </authorList>
    </citation>
    <scope>NUCLEOTIDE SEQUENCE [LARGE SCALE GENOMIC DNA]</scope>
    <source>
        <strain evidence="6 7">Vaf18</strain>
    </source>
</reference>
<keyword evidence="7" id="KW-1185">Reference proteome</keyword>
<evidence type="ECO:0000313" key="6">
    <source>
        <dbReference type="EMBL" id="AOO82536.1"/>
    </source>
</evidence>
<dbReference type="STRING" id="1526658.BHK69_20690"/>
<dbReference type="SUPFAM" id="SSF46785">
    <property type="entry name" value="Winged helix' DNA-binding domain"/>
    <property type="match status" value="1"/>
</dbReference>
<evidence type="ECO:0000256" key="1">
    <source>
        <dbReference type="ARBA" id="ARBA00009437"/>
    </source>
</evidence>
<accession>A0A1D7U583</accession>
<dbReference type="RefSeq" id="WP_069691743.1">
    <property type="nucleotide sequence ID" value="NZ_CP017147.1"/>
</dbReference>
<proteinExistence type="inferred from homology"/>
<dbReference type="InterPro" id="IPR058163">
    <property type="entry name" value="LysR-type_TF_proteobact-type"/>
</dbReference>
<evidence type="ECO:0000256" key="2">
    <source>
        <dbReference type="ARBA" id="ARBA00023015"/>
    </source>
</evidence>
<keyword evidence="4" id="KW-0804">Transcription</keyword>
<dbReference type="OrthoDB" id="9804958at2"/>
<dbReference type="GO" id="GO:0003700">
    <property type="term" value="F:DNA-binding transcription factor activity"/>
    <property type="evidence" value="ECO:0007669"/>
    <property type="project" value="InterPro"/>
</dbReference>
<dbReference type="Gene3D" id="3.40.190.10">
    <property type="entry name" value="Periplasmic binding protein-like II"/>
    <property type="match status" value="2"/>
</dbReference>
<dbReference type="GO" id="GO:0043565">
    <property type="term" value="F:sequence-specific DNA binding"/>
    <property type="evidence" value="ECO:0007669"/>
    <property type="project" value="TreeGrafter"/>
</dbReference>
<dbReference type="PANTHER" id="PTHR30537:SF79">
    <property type="entry name" value="TRANSCRIPTIONAL REGULATOR-RELATED"/>
    <property type="match status" value="1"/>
</dbReference>
<organism evidence="6 7">
    <name type="scientific">Bosea vaviloviae</name>
    <dbReference type="NCBI Taxonomy" id="1526658"/>
    <lineage>
        <taxon>Bacteria</taxon>
        <taxon>Pseudomonadati</taxon>
        <taxon>Pseudomonadota</taxon>
        <taxon>Alphaproteobacteria</taxon>
        <taxon>Hyphomicrobiales</taxon>
        <taxon>Boseaceae</taxon>
        <taxon>Bosea</taxon>
    </lineage>
</organism>
<protein>
    <submittedName>
        <fullName evidence="6">LysR family transcriptional regulator</fullName>
    </submittedName>
</protein>
<dbReference type="InterPro" id="IPR005119">
    <property type="entry name" value="LysR_subst-bd"/>
</dbReference>
<comment type="similarity">
    <text evidence="1">Belongs to the LysR transcriptional regulatory family.</text>
</comment>
<sequence length="311" mass="33499">MLSDAPSLLSAPLPRRLPSTMGLRVVEAVARHGSCSGAADELNLTQSAVSKQLRGVEQIVGASLFARNRRGLEPTEAGHAFIGPAREVLVALASAVGGVAGFRQEQPMLRLHVLPILGDRWLVPRFSRFAEEHPEIDVQFTNFVAHGTAEAADATFRFGEGDWPGQQADYLFGRDVALVAAPDLLARLGPIGDVGDIARFPVLDHPPTPLRWGEFAEANTVADLVPQRVIRFGFYALVIRAAIAGQGLALVPRALVVEELSGGRLVNPAGLGFRSRHGYWLTRPADRPPSPALVLLRDWLVAEAVGMQEAR</sequence>
<evidence type="ECO:0000313" key="7">
    <source>
        <dbReference type="Proteomes" id="UP000094969"/>
    </source>
</evidence>
<dbReference type="PRINTS" id="PR00039">
    <property type="entry name" value="HTHLYSR"/>
</dbReference>
<keyword evidence="2" id="KW-0805">Transcription regulation</keyword>
<dbReference type="PROSITE" id="PS50931">
    <property type="entry name" value="HTH_LYSR"/>
    <property type="match status" value="1"/>
</dbReference>
<dbReference type="Proteomes" id="UP000094969">
    <property type="component" value="Chromosome"/>
</dbReference>